<feature type="region of interest" description="Disordered" evidence="13">
    <location>
        <begin position="606"/>
        <end position="675"/>
    </location>
</feature>
<accession>A0A2U9CCC2</accession>
<dbReference type="Gene3D" id="1.10.1300.10">
    <property type="entry name" value="3'5'-cyclic nucleotide phosphodiesterase, catalytic domain"/>
    <property type="match status" value="1"/>
</dbReference>
<evidence type="ECO:0000259" key="14">
    <source>
        <dbReference type="PROSITE" id="PS51845"/>
    </source>
</evidence>
<keyword evidence="3 11" id="KW-0479">Metal-binding</keyword>
<evidence type="ECO:0000256" key="12">
    <source>
        <dbReference type="RuleBase" id="RU363067"/>
    </source>
</evidence>
<dbReference type="PROSITE" id="PS51845">
    <property type="entry name" value="PDEASE_I_2"/>
    <property type="match status" value="1"/>
</dbReference>
<keyword evidence="4 12" id="KW-0378">Hydrolase</keyword>
<comment type="catalytic activity">
    <reaction evidence="8">
        <text>a nucleoside 3',5'-cyclic phosphate + H2O = a nucleoside 5'-phosphate + H(+)</text>
        <dbReference type="Rhea" id="RHEA:14653"/>
        <dbReference type="ChEBI" id="CHEBI:15377"/>
        <dbReference type="ChEBI" id="CHEBI:15378"/>
        <dbReference type="ChEBI" id="CHEBI:57867"/>
        <dbReference type="ChEBI" id="CHEBI:58464"/>
        <dbReference type="EC" id="3.1.4.17"/>
    </reaction>
    <physiologicalReaction direction="left-to-right" evidence="8">
        <dbReference type="Rhea" id="RHEA:14654"/>
    </physiologicalReaction>
</comment>
<proteinExistence type="inferred from homology"/>
<dbReference type="InterPro" id="IPR036971">
    <property type="entry name" value="PDEase_catalytic_dom_sf"/>
</dbReference>
<organism evidence="15 16">
    <name type="scientific">Scophthalmus maximus</name>
    <name type="common">Turbot</name>
    <name type="synonym">Psetta maxima</name>
    <dbReference type="NCBI Taxonomy" id="52904"/>
    <lineage>
        <taxon>Eukaryota</taxon>
        <taxon>Metazoa</taxon>
        <taxon>Chordata</taxon>
        <taxon>Craniata</taxon>
        <taxon>Vertebrata</taxon>
        <taxon>Euteleostomi</taxon>
        <taxon>Actinopterygii</taxon>
        <taxon>Neopterygii</taxon>
        <taxon>Teleostei</taxon>
        <taxon>Neoteleostei</taxon>
        <taxon>Acanthomorphata</taxon>
        <taxon>Carangaria</taxon>
        <taxon>Pleuronectiformes</taxon>
        <taxon>Pleuronectoidei</taxon>
        <taxon>Scophthalmidae</taxon>
        <taxon>Scophthalmus</taxon>
    </lineage>
</organism>
<feature type="domain" description="PDEase" evidence="14">
    <location>
        <begin position="224"/>
        <end position="603"/>
    </location>
</feature>
<feature type="binding site" evidence="11">
    <location>
        <position position="305"/>
    </location>
    <ligand>
        <name>Zn(2+)</name>
        <dbReference type="ChEBI" id="CHEBI:29105"/>
        <label>1</label>
    </ligand>
</feature>
<feature type="binding site" evidence="10">
    <location>
        <position position="448"/>
    </location>
    <ligand>
        <name>AMP</name>
        <dbReference type="ChEBI" id="CHEBI:456215"/>
    </ligand>
</feature>
<feature type="compositionally biased region" description="Basic and acidic residues" evidence="13">
    <location>
        <begin position="606"/>
        <end position="617"/>
    </location>
</feature>
<reference evidence="15 16" key="1">
    <citation type="submission" date="2017-12" db="EMBL/GenBank/DDBJ databases">
        <title>Integrating genomic resources of turbot (Scophthalmus maximus) in depth evaluation of genetic and physical mapping variation across individuals.</title>
        <authorList>
            <person name="Martinez P."/>
        </authorList>
    </citation>
    <scope>NUCLEOTIDE SEQUENCE [LARGE SCALE GENOMIC DNA]</scope>
</reference>
<feature type="binding site" evidence="10">
    <location>
        <position position="499"/>
    </location>
    <ligand>
        <name>AMP</name>
        <dbReference type="ChEBI" id="CHEBI:456215"/>
    </ligand>
</feature>
<dbReference type="GO" id="GO:0046872">
    <property type="term" value="F:metal ion binding"/>
    <property type="evidence" value="ECO:0007669"/>
    <property type="project" value="UniProtKB-KW"/>
</dbReference>
<comment type="catalytic activity">
    <reaction evidence="6">
        <text>3',5'-cyclic AMP + H2O = AMP + H(+)</text>
        <dbReference type="Rhea" id="RHEA:25277"/>
        <dbReference type="ChEBI" id="CHEBI:15377"/>
        <dbReference type="ChEBI" id="CHEBI:15378"/>
        <dbReference type="ChEBI" id="CHEBI:58165"/>
        <dbReference type="ChEBI" id="CHEBI:456215"/>
    </reaction>
    <physiologicalReaction direction="left-to-right" evidence="6">
        <dbReference type="Rhea" id="RHEA:25278"/>
    </physiologicalReaction>
</comment>
<feature type="active site" description="Proton donor" evidence="9">
    <location>
        <position position="301"/>
    </location>
</feature>
<keyword evidence="16" id="KW-1185">Reference proteome</keyword>
<dbReference type="AlphaFoldDB" id="A0A2U9CCC2"/>
<evidence type="ECO:0000256" key="5">
    <source>
        <dbReference type="ARBA" id="ARBA00023149"/>
    </source>
</evidence>
<feature type="binding site" evidence="11">
    <location>
        <position position="342"/>
    </location>
    <ligand>
        <name>Zn(2+)</name>
        <dbReference type="ChEBI" id="CHEBI:29105"/>
        <label>2</label>
    </ligand>
</feature>
<evidence type="ECO:0000313" key="15">
    <source>
        <dbReference type="EMBL" id="AWP13710.1"/>
    </source>
</evidence>
<feature type="compositionally biased region" description="Low complexity" evidence="13">
    <location>
        <begin position="618"/>
        <end position="639"/>
    </location>
</feature>
<evidence type="ECO:0000313" key="16">
    <source>
        <dbReference type="Proteomes" id="UP000246464"/>
    </source>
</evidence>
<dbReference type="InterPro" id="IPR023174">
    <property type="entry name" value="PDEase_CS"/>
</dbReference>
<protein>
    <recommendedName>
        <fullName evidence="12">Phosphodiesterase</fullName>
        <ecNumber evidence="12">3.1.4.-</ecNumber>
    </recommendedName>
</protein>
<evidence type="ECO:0000256" key="13">
    <source>
        <dbReference type="SAM" id="MobiDB-lite"/>
    </source>
</evidence>
<dbReference type="Proteomes" id="UP000246464">
    <property type="component" value="Chromosome 14"/>
</dbReference>
<sequence>MTEAEVSDVTCCNSVFTVSTTLKVGGTSPTPGFEIQDGRSAYQHDEPKNDLILIVSSASDKPLFYDNVSFLSLHQTVEQQTLVQQQTEEVQQQQTDFVDPLEQSHNNQVLIRLRGMLKGVLDQMDRGVVDLQELRRNLELAAAMLDSVYTDETRRLLDTEDELSDLQAESVPREVRDWLACTFTRKMGVAKRRPEEKPRFRSIVHAVQAGIFVERMYRRTSTMAGLTYPPTALTALKEVDQWSFDVFSFHEATGDHALKFLVYDLLTRYDLVNRFRIPVQALVQFVEALENGYSKHRNPYHNLTHAADVTQTAHFLMLHTGLMHWLSELEILAMVFAAAIHDFEHTGTTNNFHIHARSEVAIFYNDRSVLENHHISAAYRLMAEEDMNILVNLNKDDWRELRSLVIEMVMSTDMSCHFQQIKTMRNTLTQTHSIDKVKVLSLMLHAADISHPAKAWPLHHRWTHSLMEEFFRQGDKEVELGLPFSPLCDRKATMIAQSQIGFIDFIVEPTFSVLIDTTEKVIGPLIDEDRKARESGNRKSSLTGSGSVTVESVQRHSSGRYGNSDDGQMDFSLTAIDLPALRFHLSGVIASNKDRWKELSVHELANKEQEEQEKAESNSDVQSDGHTSDQSQDSDGSPPDETHDDASPEDHLTCNGAGLGDEEEKDDDDEMPENA</sequence>
<dbReference type="SUPFAM" id="SSF109604">
    <property type="entry name" value="HD-domain/PDEase-like"/>
    <property type="match status" value="1"/>
</dbReference>
<evidence type="ECO:0000256" key="11">
    <source>
        <dbReference type="PIRSR" id="PIRSR623088-3"/>
    </source>
</evidence>
<dbReference type="EMBL" id="CP026256">
    <property type="protein sequence ID" value="AWP13710.1"/>
    <property type="molecule type" value="Genomic_DNA"/>
</dbReference>
<evidence type="ECO:0000256" key="10">
    <source>
        <dbReference type="PIRSR" id="PIRSR623088-2"/>
    </source>
</evidence>
<feature type="compositionally biased region" description="Acidic residues" evidence="13">
    <location>
        <begin position="660"/>
        <end position="675"/>
    </location>
</feature>
<keyword evidence="5" id="KW-0114">cAMP</keyword>
<feature type="compositionally biased region" description="Basic and acidic residues" evidence="13">
    <location>
        <begin position="640"/>
        <end position="652"/>
    </location>
</feature>
<feature type="region of interest" description="Disordered" evidence="13">
    <location>
        <begin position="531"/>
        <end position="568"/>
    </location>
</feature>
<dbReference type="GO" id="GO:0047555">
    <property type="term" value="F:3',5'-cyclic-GMP phosphodiesterase activity"/>
    <property type="evidence" value="ECO:0007669"/>
    <property type="project" value="RHEA"/>
</dbReference>
<dbReference type="Pfam" id="PF00233">
    <property type="entry name" value="PDEase_I"/>
    <property type="match status" value="1"/>
</dbReference>
<dbReference type="Pfam" id="PF08499">
    <property type="entry name" value="PDEase_I_N"/>
    <property type="match status" value="1"/>
</dbReference>
<dbReference type="PANTHER" id="PTHR11347">
    <property type="entry name" value="CYCLIC NUCLEOTIDE PHOSPHODIESTERASE"/>
    <property type="match status" value="1"/>
</dbReference>
<feature type="binding site" evidence="10">
    <location>
        <position position="342"/>
    </location>
    <ligand>
        <name>AMP</name>
        <dbReference type="ChEBI" id="CHEBI:456215"/>
    </ligand>
</feature>
<dbReference type="PROSITE" id="PS00126">
    <property type="entry name" value="PDEASE_I_1"/>
    <property type="match status" value="1"/>
</dbReference>
<dbReference type="InterPro" id="IPR002073">
    <property type="entry name" value="PDEase_catalytic_dom"/>
</dbReference>
<feature type="binding site" evidence="11">
    <location>
        <position position="448"/>
    </location>
    <ligand>
        <name>Zn(2+)</name>
        <dbReference type="ChEBI" id="CHEBI:29105"/>
        <label>1</label>
    </ligand>
</feature>
<feature type="compositionally biased region" description="Polar residues" evidence="13">
    <location>
        <begin position="538"/>
        <end position="556"/>
    </location>
</feature>
<gene>
    <name evidence="15" type="ORF">SMAX5B_016168</name>
</gene>
<feature type="binding site" evidence="11">
    <location>
        <position position="342"/>
    </location>
    <ligand>
        <name>Zn(2+)</name>
        <dbReference type="ChEBI" id="CHEBI:29105"/>
        <label>1</label>
    </ligand>
</feature>
<evidence type="ECO:0000256" key="6">
    <source>
        <dbReference type="ARBA" id="ARBA00033675"/>
    </source>
</evidence>
<dbReference type="InterPro" id="IPR013706">
    <property type="entry name" value="PDE1_N"/>
</dbReference>
<evidence type="ECO:0000256" key="8">
    <source>
        <dbReference type="ARBA" id="ARBA00033709"/>
    </source>
</evidence>
<comment type="catalytic activity">
    <reaction evidence="7">
        <text>3',5'-cyclic GMP + H2O = GMP + H(+)</text>
        <dbReference type="Rhea" id="RHEA:16957"/>
        <dbReference type="ChEBI" id="CHEBI:15377"/>
        <dbReference type="ChEBI" id="CHEBI:15378"/>
        <dbReference type="ChEBI" id="CHEBI:57746"/>
        <dbReference type="ChEBI" id="CHEBI:58115"/>
    </reaction>
    <physiologicalReaction direction="left-to-right" evidence="7">
        <dbReference type="Rhea" id="RHEA:16958"/>
    </physiologicalReaction>
</comment>
<evidence type="ECO:0000256" key="7">
    <source>
        <dbReference type="ARBA" id="ARBA00033684"/>
    </source>
</evidence>
<dbReference type="SMART" id="SM00471">
    <property type="entry name" value="HDc"/>
    <property type="match status" value="1"/>
</dbReference>
<comment type="similarity">
    <text evidence="1">Belongs to the cyclic nucleotide phosphodiesterase family. PDE1 subfamily.</text>
</comment>
<feature type="binding site" evidence="11">
    <location>
        <position position="341"/>
    </location>
    <ligand>
        <name>Zn(2+)</name>
        <dbReference type="ChEBI" id="CHEBI:29105"/>
        <label>1</label>
    </ligand>
</feature>
<evidence type="ECO:0000256" key="2">
    <source>
        <dbReference type="ARBA" id="ARBA00022535"/>
    </source>
</evidence>
<feature type="binding site" evidence="10">
    <location>
        <begin position="301"/>
        <end position="305"/>
    </location>
    <ligand>
        <name>AMP</name>
        <dbReference type="ChEBI" id="CHEBI:456215"/>
    </ligand>
</feature>
<name>A0A2U9CCC2_SCOMX</name>
<comment type="cofactor">
    <cofactor evidence="12">
        <name>a divalent metal cation</name>
        <dbReference type="ChEBI" id="CHEBI:60240"/>
    </cofactor>
    <text evidence="12">Binds 2 divalent metal cations per subunit. Site 1 may preferentially bind zinc ions, while site 2 has a preference for magnesium and/or manganese ions.</text>
</comment>
<dbReference type="InterPro" id="IPR003607">
    <property type="entry name" value="HD/PDEase_dom"/>
</dbReference>
<evidence type="ECO:0000256" key="1">
    <source>
        <dbReference type="ARBA" id="ARBA00010664"/>
    </source>
</evidence>
<dbReference type="EC" id="3.1.4.-" evidence="12"/>
<dbReference type="GO" id="GO:0007165">
    <property type="term" value="P:signal transduction"/>
    <property type="evidence" value="ECO:0007669"/>
    <property type="project" value="InterPro"/>
</dbReference>
<dbReference type="CDD" id="cd00077">
    <property type="entry name" value="HDc"/>
    <property type="match status" value="1"/>
</dbReference>
<evidence type="ECO:0000256" key="3">
    <source>
        <dbReference type="ARBA" id="ARBA00022723"/>
    </source>
</evidence>
<dbReference type="STRING" id="52904.ENSSMAP00000026734"/>
<keyword evidence="2" id="KW-0140">cGMP</keyword>
<dbReference type="PRINTS" id="PR00387">
    <property type="entry name" value="PDIESTERASE1"/>
</dbReference>
<evidence type="ECO:0000256" key="4">
    <source>
        <dbReference type="ARBA" id="ARBA00022801"/>
    </source>
</evidence>
<evidence type="ECO:0000256" key="9">
    <source>
        <dbReference type="PIRSR" id="PIRSR623088-1"/>
    </source>
</evidence>
<dbReference type="GO" id="GO:0004115">
    <property type="term" value="F:3',5'-cyclic-AMP phosphodiesterase activity"/>
    <property type="evidence" value="ECO:0007669"/>
    <property type="project" value="RHEA"/>
</dbReference>
<dbReference type="InterPro" id="IPR023088">
    <property type="entry name" value="PDEase"/>
</dbReference>